<dbReference type="SFLD" id="SFLDG01129">
    <property type="entry name" value="C1.5:_HAD__Beta-PGM__Phosphata"/>
    <property type="match status" value="1"/>
</dbReference>
<protein>
    <submittedName>
        <fullName evidence="1">HAD hydrolase-like protein</fullName>
    </submittedName>
</protein>
<dbReference type="SUPFAM" id="SSF56784">
    <property type="entry name" value="HAD-like"/>
    <property type="match status" value="1"/>
</dbReference>
<dbReference type="Gene3D" id="1.10.150.240">
    <property type="entry name" value="Putative phosphatase, domain 2"/>
    <property type="match status" value="1"/>
</dbReference>
<organism evidence="1 2">
    <name type="scientific">Terrimonas ginsenosidimutans</name>
    <dbReference type="NCBI Taxonomy" id="2908004"/>
    <lineage>
        <taxon>Bacteria</taxon>
        <taxon>Pseudomonadati</taxon>
        <taxon>Bacteroidota</taxon>
        <taxon>Chitinophagia</taxon>
        <taxon>Chitinophagales</taxon>
        <taxon>Chitinophagaceae</taxon>
        <taxon>Terrimonas</taxon>
    </lineage>
</organism>
<dbReference type="InterPro" id="IPR036412">
    <property type="entry name" value="HAD-like_sf"/>
</dbReference>
<dbReference type="EMBL" id="JAKLTR010000003">
    <property type="protein sequence ID" value="MCG2614025.1"/>
    <property type="molecule type" value="Genomic_DNA"/>
</dbReference>
<dbReference type="Pfam" id="PF00702">
    <property type="entry name" value="Hydrolase"/>
    <property type="match status" value="1"/>
</dbReference>
<dbReference type="InterPro" id="IPR023214">
    <property type="entry name" value="HAD_sf"/>
</dbReference>
<dbReference type="Gene3D" id="3.40.50.1000">
    <property type="entry name" value="HAD superfamily/HAD-like"/>
    <property type="match status" value="1"/>
</dbReference>
<dbReference type="PANTHER" id="PTHR43434:SF19">
    <property type="entry name" value="PHOSPHONOACETALDEHYDE HYDROLASE"/>
    <property type="match status" value="1"/>
</dbReference>
<proteinExistence type="predicted"/>
<keyword evidence="2" id="KW-1185">Reference proteome</keyword>
<evidence type="ECO:0000313" key="1">
    <source>
        <dbReference type="EMBL" id="MCG2614025.1"/>
    </source>
</evidence>
<evidence type="ECO:0000313" key="2">
    <source>
        <dbReference type="Proteomes" id="UP001165367"/>
    </source>
</evidence>
<name>A0ABS9KP22_9BACT</name>
<dbReference type="InterPro" id="IPR023198">
    <property type="entry name" value="PGP-like_dom2"/>
</dbReference>
<gene>
    <name evidence="1" type="ORF">LZZ85_07020</name>
</gene>
<sequence length="225" mass="25042">MAIKLVVFDIAGTTLRDEDYVAKAFRNAFTRNGYEVSLQETYPYMGVKKIVAVNALLAKIGGRIADAGTIHTDFTEEMMDFYLYDPSVMALPYAEEVFQQLKEHNIRIALNTGFPRIIADAIINRLQWRQKGWVDDMIASDEVEYGRPQPLMIEELMRRAGVTDPAEVAKIGDTEVDVNEGRNAGCGLVVAVTTGAYSAEQLVAYDPDFVLPDLSSLLPLILSRD</sequence>
<accession>A0ABS9KP22</accession>
<dbReference type="SFLD" id="SFLDS00003">
    <property type="entry name" value="Haloacid_Dehalogenase"/>
    <property type="match status" value="1"/>
</dbReference>
<dbReference type="InterPro" id="IPR050155">
    <property type="entry name" value="HAD-like_hydrolase_sf"/>
</dbReference>
<reference evidence="1" key="1">
    <citation type="submission" date="2022-01" db="EMBL/GenBank/DDBJ databases">
        <authorList>
            <person name="Jo J.-H."/>
            <person name="Im W.-T."/>
        </authorList>
    </citation>
    <scope>NUCLEOTIDE SEQUENCE</scope>
    <source>
        <strain evidence="1">NA20</strain>
    </source>
</reference>
<dbReference type="Proteomes" id="UP001165367">
    <property type="component" value="Unassembled WGS sequence"/>
</dbReference>
<dbReference type="PANTHER" id="PTHR43434">
    <property type="entry name" value="PHOSPHOGLYCOLATE PHOSPHATASE"/>
    <property type="match status" value="1"/>
</dbReference>
<comment type="caution">
    <text evidence="1">The sequence shown here is derived from an EMBL/GenBank/DDBJ whole genome shotgun (WGS) entry which is preliminary data.</text>
</comment>
<dbReference type="RefSeq" id="WP_237870051.1">
    <property type="nucleotide sequence ID" value="NZ_JAKLTR010000003.1"/>
</dbReference>